<gene>
    <name evidence="1" type="ORF">S03H2_40693</name>
</gene>
<feature type="non-terminal residue" evidence="1">
    <location>
        <position position="169"/>
    </location>
</feature>
<accession>X1GNA1</accession>
<organism evidence="1">
    <name type="scientific">marine sediment metagenome</name>
    <dbReference type="NCBI Taxonomy" id="412755"/>
    <lineage>
        <taxon>unclassified sequences</taxon>
        <taxon>metagenomes</taxon>
        <taxon>ecological metagenomes</taxon>
    </lineage>
</organism>
<dbReference type="PANTHER" id="PTHR42827:SF1">
    <property type="entry name" value="IRON-SULFUR CLUSTER-BINDING PROTEIN"/>
    <property type="match status" value="1"/>
</dbReference>
<protein>
    <submittedName>
        <fullName evidence="1">Uncharacterized protein</fullName>
    </submittedName>
</protein>
<evidence type="ECO:0000313" key="1">
    <source>
        <dbReference type="EMBL" id="GAH58662.1"/>
    </source>
</evidence>
<comment type="caution">
    <text evidence="1">The sequence shown here is derived from an EMBL/GenBank/DDBJ whole genome shotgun (WGS) entry which is preliminary data.</text>
</comment>
<name>X1GNA1_9ZZZZ</name>
<dbReference type="PANTHER" id="PTHR42827">
    <property type="entry name" value="IRON-SULFUR CLUSTER-BINDING PROTEIN-RELATED"/>
    <property type="match status" value="1"/>
</dbReference>
<sequence length="169" mass="18198">MSDKQKTTTQNAILLDLLSRLDVDAVGIASLAEWKGTKLEETALRLLPQARSAIVLAMEVYSEILDLTLPERITGAASLNDLLVRDADFLSGRLTKIAYDVAKTSRSTGMKALPLPAAGCPQDTRFLEAVFSYKHAAQAAGLGKIGWHSLLITPGFGPRVRLSCCLTEA</sequence>
<proteinExistence type="predicted"/>
<dbReference type="EMBL" id="BARU01025245">
    <property type="protein sequence ID" value="GAH58662.1"/>
    <property type="molecule type" value="Genomic_DNA"/>
</dbReference>
<reference evidence="1" key="1">
    <citation type="journal article" date="2014" name="Front. Microbiol.">
        <title>High frequency of phylogenetically diverse reductive dehalogenase-homologous genes in deep subseafloor sedimentary metagenomes.</title>
        <authorList>
            <person name="Kawai M."/>
            <person name="Futagami T."/>
            <person name="Toyoda A."/>
            <person name="Takaki Y."/>
            <person name="Nishi S."/>
            <person name="Hori S."/>
            <person name="Arai W."/>
            <person name="Tsubouchi T."/>
            <person name="Morono Y."/>
            <person name="Uchiyama I."/>
            <person name="Ito T."/>
            <person name="Fujiyama A."/>
            <person name="Inagaki F."/>
            <person name="Takami H."/>
        </authorList>
    </citation>
    <scope>NUCLEOTIDE SEQUENCE</scope>
    <source>
        <strain evidence="1">Expedition CK06-06</strain>
    </source>
</reference>
<dbReference type="AlphaFoldDB" id="X1GNA1"/>